<comment type="caution">
    <text evidence="1">The sequence shown here is derived from an EMBL/GenBank/DDBJ whole genome shotgun (WGS) entry which is preliminary data.</text>
</comment>
<accession>A0AC60PR31</accession>
<name>A0AC60PR31_IXOPE</name>
<dbReference type="Proteomes" id="UP000805193">
    <property type="component" value="Unassembled WGS sequence"/>
</dbReference>
<organism evidence="1 2">
    <name type="scientific">Ixodes persulcatus</name>
    <name type="common">Taiga tick</name>
    <dbReference type="NCBI Taxonomy" id="34615"/>
    <lineage>
        <taxon>Eukaryota</taxon>
        <taxon>Metazoa</taxon>
        <taxon>Ecdysozoa</taxon>
        <taxon>Arthropoda</taxon>
        <taxon>Chelicerata</taxon>
        <taxon>Arachnida</taxon>
        <taxon>Acari</taxon>
        <taxon>Parasitiformes</taxon>
        <taxon>Ixodida</taxon>
        <taxon>Ixodoidea</taxon>
        <taxon>Ixodidae</taxon>
        <taxon>Ixodinae</taxon>
        <taxon>Ixodes</taxon>
    </lineage>
</organism>
<proteinExistence type="predicted"/>
<dbReference type="EMBL" id="JABSTQ010010088">
    <property type="protein sequence ID" value="KAG0423548.1"/>
    <property type="molecule type" value="Genomic_DNA"/>
</dbReference>
<protein>
    <submittedName>
        <fullName evidence="1">Uncharacterized protein</fullName>
    </submittedName>
</protein>
<evidence type="ECO:0000313" key="2">
    <source>
        <dbReference type="Proteomes" id="UP000805193"/>
    </source>
</evidence>
<keyword evidence="2" id="KW-1185">Reference proteome</keyword>
<reference evidence="1 2" key="1">
    <citation type="journal article" date="2020" name="Cell">
        <title>Large-Scale Comparative Analyses of Tick Genomes Elucidate Their Genetic Diversity and Vector Capacities.</title>
        <authorList>
            <consortium name="Tick Genome and Microbiome Consortium (TIGMIC)"/>
            <person name="Jia N."/>
            <person name="Wang J."/>
            <person name="Shi W."/>
            <person name="Du L."/>
            <person name="Sun Y."/>
            <person name="Zhan W."/>
            <person name="Jiang J.F."/>
            <person name="Wang Q."/>
            <person name="Zhang B."/>
            <person name="Ji P."/>
            <person name="Bell-Sakyi L."/>
            <person name="Cui X.M."/>
            <person name="Yuan T.T."/>
            <person name="Jiang B.G."/>
            <person name="Yang W.F."/>
            <person name="Lam T.T."/>
            <person name="Chang Q.C."/>
            <person name="Ding S.J."/>
            <person name="Wang X.J."/>
            <person name="Zhu J.G."/>
            <person name="Ruan X.D."/>
            <person name="Zhao L."/>
            <person name="Wei J.T."/>
            <person name="Ye R.Z."/>
            <person name="Que T.C."/>
            <person name="Du C.H."/>
            <person name="Zhou Y.H."/>
            <person name="Cheng J.X."/>
            <person name="Dai P.F."/>
            <person name="Guo W.B."/>
            <person name="Han X.H."/>
            <person name="Huang E.J."/>
            <person name="Li L.F."/>
            <person name="Wei W."/>
            <person name="Gao Y.C."/>
            <person name="Liu J.Z."/>
            <person name="Shao H.Z."/>
            <person name="Wang X."/>
            <person name="Wang C.C."/>
            <person name="Yang T.C."/>
            <person name="Huo Q.B."/>
            <person name="Li W."/>
            <person name="Chen H.Y."/>
            <person name="Chen S.E."/>
            <person name="Zhou L.G."/>
            <person name="Ni X.B."/>
            <person name="Tian J.H."/>
            <person name="Sheng Y."/>
            <person name="Liu T."/>
            <person name="Pan Y.S."/>
            <person name="Xia L.Y."/>
            <person name="Li J."/>
            <person name="Zhao F."/>
            <person name="Cao W.C."/>
        </authorList>
    </citation>
    <scope>NUCLEOTIDE SEQUENCE [LARGE SCALE GENOMIC DNA]</scope>
    <source>
        <strain evidence="1">Iper-2018</strain>
    </source>
</reference>
<gene>
    <name evidence="1" type="ORF">HPB47_000673</name>
</gene>
<evidence type="ECO:0000313" key="1">
    <source>
        <dbReference type="EMBL" id="KAG0423548.1"/>
    </source>
</evidence>
<sequence>MDRLTLFRPPLVSCEEALFQAARALSVPRCPLRDDDRTQHGRQRPDETPTGQPLSTPLLPLSVTDRIPDPIRTASSTSGESVGRSGASSLAGVTTLGSRAGREAFGARAGPIRAGAVVGHAGRRACRRRLRVAIRFPGCPRKSNGRASCRLDAARRDCCLPPPATLCPLEVTGAHPGGLSRLADHEARDAFSAKGSVRS</sequence>